<protein>
    <recommendedName>
        <fullName evidence="3">Transposase</fullName>
    </recommendedName>
</protein>
<dbReference type="RefSeq" id="WP_155963730.1">
    <property type="nucleotide sequence ID" value="NZ_JAQMTU010000058.1"/>
</dbReference>
<dbReference type="EMBL" id="JAQMTU010000058">
    <property type="protein sequence ID" value="MDB9486894.1"/>
    <property type="molecule type" value="Genomic_DNA"/>
</dbReference>
<accession>A0ABT5A4N5</accession>
<evidence type="ECO:0000313" key="1">
    <source>
        <dbReference type="EMBL" id="MDB9486894.1"/>
    </source>
</evidence>
<dbReference type="Proteomes" id="UP001212123">
    <property type="component" value="Unassembled WGS sequence"/>
</dbReference>
<sequence>MTVATPRGQGTGATPRGQVIVDRCFLSSNLGYKITLIVNRYAESQLS</sequence>
<name>A0ABT5A4N5_9CYAN</name>
<proteinExistence type="predicted"/>
<keyword evidence="2" id="KW-1185">Reference proteome</keyword>
<gene>
    <name evidence="1" type="ORF">PN492_10115</name>
</gene>
<comment type="caution">
    <text evidence="1">The sequence shown here is derived from an EMBL/GenBank/DDBJ whole genome shotgun (WGS) entry which is preliminary data.</text>
</comment>
<evidence type="ECO:0008006" key="3">
    <source>
        <dbReference type="Google" id="ProtNLM"/>
    </source>
</evidence>
<evidence type="ECO:0000313" key="2">
    <source>
        <dbReference type="Proteomes" id="UP001212123"/>
    </source>
</evidence>
<organism evidence="1 2">
    <name type="scientific">Dolichospermum circinale CS-537/01</name>
    <dbReference type="NCBI Taxonomy" id="3021739"/>
    <lineage>
        <taxon>Bacteria</taxon>
        <taxon>Bacillati</taxon>
        <taxon>Cyanobacteriota</taxon>
        <taxon>Cyanophyceae</taxon>
        <taxon>Nostocales</taxon>
        <taxon>Aphanizomenonaceae</taxon>
        <taxon>Dolichospermum</taxon>
        <taxon>Dolichospermum circinale</taxon>
    </lineage>
</organism>
<reference evidence="1 2" key="1">
    <citation type="submission" date="2023-01" db="EMBL/GenBank/DDBJ databases">
        <title>Genomes from the Australian National Cyanobacteria Reference Collection.</title>
        <authorList>
            <person name="Willis A."/>
            <person name="Lee E.M.F."/>
        </authorList>
    </citation>
    <scope>NUCLEOTIDE SEQUENCE [LARGE SCALE GENOMIC DNA]</scope>
    <source>
        <strain evidence="1 2">CS-537/01</strain>
    </source>
</reference>